<reference evidence="13" key="1">
    <citation type="submission" date="2025-08" db="UniProtKB">
        <authorList>
            <consortium name="RefSeq"/>
        </authorList>
    </citation>
    <scope>IDENTIFICATION</scope>
</reference>
<feature type="region of interest" description="Disordered" evidence="10">
    <location>
        <begin position="360"/>
        <end position="384"/>
    </location>
</feature>
<feature type="compositionally biased region" description="Acidic residues" evidence="10">
    <location>
        <begin position="292"/>
        <end position="310"/>
    </location>
</feature>
<dbReference type="RefSeq" id="XP_005102062.1">
    <property type="nucleotide sequence ID" value="XM_005102005.2"/>
</dbReference>
<dbReference type="GeneID" id="101858644"/>
<name>A0ABM0JUW0_APLCA</name>
<feature type="compositionally biased region" description="Low complexity" evidence="10">
    <location>
        <begin position="192"/>
        <end position="203"/>
    </location>
</feature>
<feature type="region of interest" description="Disordered" evidence="10">
    <location>
        <begin position="292"/>
        <end position="330"/>
    </location>
</feature>
<feature type="region of interest" description="Disordered" evidence="10">
    <location>
        <begin position="184"/>
        <end position="203"/>
    </location>
</feature>
<evidence type="ECO:0000256" key="1">
    <source>
        <dbReference type="ARBA" id="ARBA00003202"/>
    </source>
</evidence>
<feature type="compositionally biased region" description="Basic and acidic residues" evidence="10">
    <location>
        <begin position="77"/>
        <end position="87"/>
    </location>
</feature>
<keyword evidence="12" id="KW-1185">Reference proteome</keyword>
<evidence type="ECO:0000256" key="3">
    <source>
        <dbReference type="ARBA" id="ARBA00004496"/>
    </source>
</evidence>
<feature type="compositionally biased region" description="Basic and acidic residues" evidence="10">
    <location>
        <begin position="96"/>
        <end position="109"/>
    </location>
</feature>
<keyword evidence="6" id="KW-0813">Transport</keyword>
<dbReference type="InterPro" id="IPR040218">
    <property type="entry name" value="SLC7A6OS"/>
</dbReference>
<evidence type="ECO:0000313" key="13">
    <source>
        <dbReference type="RefSeq" id="XP_005102062.1"/>
    </source>
</evidence>
<evidence type="ECO:0000256" key="2">
    <source>
        <dbReference type="ARBA" id="ARBA00004123"/>
    </source>
</evidence>
<evidence type="ECO:0000256" key="10">
    <source>
        <dbReference type="SAM" id="MobiDB-lite"/>
    </source>
</evidence>
<sequence length="384" mass="42473">MASVIRVKRRRNEDPAEALRLSCKRQRQSITSSVDEKNDGNADTEDAVQEIESVLSFAGTLSSKDEPVSRHIKEAIRKTKLHREMHPHSSGFRHGGPKDKLSNKLREQASESSRSNRYRVTWTRRALDLDLLDKGEESEKTSESAGSDNKENSKLPSTQSAGQCKNSGQDVLVSTFTTNSPAQIAEQKDAKLPPATKPAAPSALTKGDKMFCMFDVESDDEKEALAGLISGNDSSSGITMNGVPMVSTEVSAPLAESEYVYDLYYTHSNLSGLDVQAVLTVQSICDQFVNEEEEGPDGELVYDDEDDSNDESNWRNDYPDEDPHFFENDDGDCYYAEDMIDTNVLDDGDMLAQYLGSKCKVEADSDDDADEYGENEGSSDDEFM</sequence>
<feature type="compositionally biased region" description="Basic and acidic residues" evidence="10">
    <location>
        <begin position="312"/>
        <end position="327"/>
    </location>
</feature>
<feature type="compositionally biased region" description="Polar residues" evidence="10">
    <location>
        <begin position="154"/>
        <end position="166"/>
    </location>
</feature>
<dbReference type="Pfam" id="PF08574">
    <property type="entry name" value="Iwr1"/>
    <property type="match status" value="1"/>
</dbReference>
<dbReference type="PANTHER" id="PTHR31196">
    <property type="entry name" value="RNA POLYMERASE II NUCLEAR LOCALIZATION PROTEIN SLC7A6OS-RELATED"/>
    <property type="match status" value="1"/>
</dbReference>
<gene>
    <name evidence="13" type="primary">LOC101858644</name>
</gene>
<feature type="region of interest" description="Disordered" evidence="10">
    <location>
        <begin position="133"/>
        <end position="166"/>
    </location>
</feature>
<feature type="region of interest" description="Disordered" evidence="10">
    <location>
        <begin position="77"/>
        <end position="117"/>
    </location>
</feature>
<feature type="region of interest" description="Disordered" evidence="10">
    <location>
        <begin position="1"/>
        <end position="45"/>
    </location>
</feature>
<comment type="function">
    <text evidence="1">Directs RNA polymerase II nuclear import.</text>
</comment>
<evidence type="ECO:0000313" key="12">
    <source>
        <dbReference type="Proteomes" id="UP000694888"/>
    </source>
</evidence>
<dbReference type="InterPro" id="IPR013883">
    <property type="entry name" value="TF_Iwr1_dom"/>
</dbReference>
<evidence type="ECO:0000256" key="6">
    <source>
        <dbReference type="ARBA" id="ARBA00022448"/>
    </source>
</evidence>
<organism evidence="12 13">
    <name type="scientific">Aplysia californica</name>
    <name type="common">California sea hare</name>
    <dbReference type="NCBI Taxonomy" id="6500"/>
    <lineage>
        <taxon>Eukaryota</taxon>
        <taxon>Metazoa</taxon>
        <taxon>Spiralia</taxon>
        <taxon>Lophotrochozoa</taxon>
        <taxon>Mollusca</taxon>
        <taxon>Gastropoda</taxon>
        <taxon>Heterobranchia</taxon>
        <taxon>Euthyneura</taxon>
        <taxon>Tectipleura</taxon>
        <taxon>Aplysiida</taxon>
        <taxon>Aplysioidea</taxon>
        <taxon>Aplysiidae</taxon>
        <taxon>Aplysia</taxon>
    </lineage>
</organism>
<feature type="domain" description="Transcription factor Iwr1" evidence="11">
    <location>
        <begin position="258"/>
        <end position="322"/>
    </location>
</feature>
<keyword evidence="9" id="KW-0539">Nucleus</keyword>
<keyword evidence="8" id="KW-0653">Protein transport</keyword>
<keyword evidence="7" id="KW-0963">Cytoplasm</keyword>
<comment type="subcellular location">
    <subcellularLocation>
        <location evidence="3">Cytoplasm</location>
    </subcellularLocation>
    <subcellularLocation>
        <location evidence="2">Nucleus</location>
    </subcellularLocation>
</comment>
<evidence type="ECO:0000256" key="8">
    <source>
        <dbReference type="ARBA" id="ARBA00022927"/>
    </source>
</evidence>
<dbReference type="PANTHER" id="PTHR31196:SF2">
    <property type="entry name" value="RNA POLYMERASE II NUCLEAR LOCALIZATION PROTEIN SLC7A6OS-RELATED"/>
    <property type="match status" value="1"/>
</dbReference>
<feature type="compositionally biased region" description="Acidic residues" evidence="10">
    <location>
        <begin position="364"/>
        <end position="384"/>
    </location>
</feature>
<evidence type="ECO:0000256" key="4">
    <source>
        <dbReference type="ARBA" id="ARBA00010218"/>
    </source>
</evidence>
<protein>
    <recommendedName>
        <fullName evidence="5">Probable RNA polymerase II nuclear localization protein SLC7A6OS</fullName>
    </recommendedName>
</protein>
<evidence type="ECO:0000256" key="5">
    <source>
        <dbReference type="ARBA" id="ARBA00017036"/>
    </source>
</evidence>
<comment type="similarity">
    <text evidence="4">Belongs to the IWR1/SLC7A6OS family.</text>
</comment>
<dbReference type="Proteomes" id="UP000694888">
    <property type="component" value="Unplaced"/>
</dbReference>
<feature type="compositionally biased region" description="Basic residues" evidence="10">
    <location>
        <begin position="1"/>
        <end position="10"/>
    </location>
</feature>
<feature type="compositionally biased region" description="Basic and acidic residues" evidence="10">
    <location>
        <begin position="133"/>
        <end position="153"/>
    </location>
</feature>
<proteinExistence type="inferred from homology"/>
<accession>A0ABM0JUW0</accession>
<evidence type="ECO:0000256" key="7">
    <source>
        <dbReference type="ARBA" id="ARBA00022490"/>
    </source>
</evidence>
<evidence type="ECO:0000256" key="9">
    <source>
        <dbReference type="ARBA" id="ARBA00023242"/>
    </source>
</evidence>
<evidence type="ECO:0000259" key="11">
    <source>
        <dbReference type="Pfam" id="PF08574"/>
    </source>
</evidence>